<reference evidence="2 3" key="1">
    <citation type="submission" date="2021-01" db="EMBL/GenBank/DDBJ databases">
        <title>Genome sequencing of Joostella atrarenae M1-2 (= KCTC 23194).</title>
        <authorList>
            <person name="Zakaria M.R."/>
            <person name="Lam M.Q."/>
            <person name="Chong C.S."/>
        </authorList>
    </citation>
    <scope>NUCLEOTIDE SEQUENCE [LARGE SCALE GENOMIC DNA]</scope>
    <source>
        <strain evidence="2 3">M1-2</strain>
    </source>
</reference>
<organism evidence="2 3">
    <name type="scientific">Joostella atrarenae</name>
    <dbReference type="NCBI Taxonomy" id="679257"/>
    <lineage>
        <taxon>Bacteria</taxon>
        <taxon>Pseudomonadati</taxon>
        <taxon>Bacteroidota</taxon>
        <taxon>Flavobacteriia</taxon>
        <taxon>Flavobacteriales</taxon>
        <taxon>Flavobacteriaceae</taxon>
        <taxon>Joostella</taxon>
    </lineage>
</organism>
<name>A0ABS9IZ25_9FLAO</name>
<evidence type="ECO:0000313" key="2">
    <source>
        <dbReference type="EMBL" id="MCF8713435.1"/>
    </source>
</evidence>
<keyword evidence="1" id="KW-0472">Membrane</keyword>
<keyword evidence="1" id="KW-1133">Transmembrane helix</keyword>
<comment type="caution">
    <text evidence="2">The sequence shown here is derived from an EMBL/GenBank/DDBJ whole genome shotgun (WGS) entry which is preliminary data.</text>
</comment>
<keyword evidence="1" id="KW-0812">Transmembrane</keyword>
<feature type="transmembrane region" description="Helical" evidence="1">
    <location>
        <begin position="6"/>
        <end position="25"/>
    </location>
</feature>
<dbReference type="RefSeq" id="WP_236957406.1">
    <property type="nucleotide sequence ID" value="NZ_JAETXX010000001.1"/>
</dbReference>
<gene>
    <name evidence="2" type="ORF">JM658_01220</name>
</gene>
<dbReference type="EMBL" id="JAETXX010000001">
    <property type="protein sequence ID" value="MCF8713435.1"/>
    <property type="molecule type" value="Genomic_DNA"/>
</dbReference>
<evidence type="ECO:0000256" key="1">
    <source>
        <dbReference type="SAM" id="Phobius"/>
    </source>
</evidence>
<accession>A0ABS9IZ25</accession>
<protein>
    <submittedName>
        <fullName evidence="2">FeoB-associated Cys-rich membrane protein</fullName>
    </submittedName>
</protein>
<dbReference type="Proteomes" id="UP000829517">
    <property type="component" value="Unassembled WGS sequence"/>
</dbReference>
<evidence type="ECO:0000313" key="3">
    <source>
        <dbReference type="Proteomes" id="UP000829517"/>
    </source>
</evidence>
<proteinExistence type="predicted"/>
<keyword evidence="3" id="KW-1185">Reference proteome</keyword>
<sequence>MDLQSLIVYIVLLLAVAYLVLKFVFPKKLNSLLGKKSSGGCGDGDCGCH</sequence>